<evidence type="ECO:0000256" key="10">
    <source>
        <dbReference type="ARBA" id="ARBA00022946"/>
    </source>
</evidence>
<dbReference type="InterPro" id="IPR047575">
    <property type="entry name" value="Sm"/>
</dbReference>
<dbReference type="InterPro" id="IPR007379">
    <property type="entry name" value="Tim44-like_dom"/>
</dbReference>
<keyword evidence="8" id="KW-0747">Spliceosome</keyword>
<dbReference type="Pfam" id="PF01423">
    <property type="entry name" value="LSM"/>
    <property type="match status" value="1"/>
</dbReference>
<name>A0AAV4LTP4_BABCB</name>
<comment type="similarity">
    <text evidence="4">Belongs to the snRNP core protein family.</text>
</comment>
<feature type="domain" description="Sm" evidence="18">
    <location>
        <begin position="2"/>
        <end position="80"/>
    </location>
</feature>
<dbReference type="InterPro" id="IPR001163">
    <property type="entry name" value="Sm_dom_euk/arc"/>
</dbReference>
<dbReference type="InterPro" id="IPR039544">
    <property type="entry name" value="Tim44-like"/>
</dbReference>
<keyword evidence="9" id="KW-0999">Mitochondrion inner membrane</keyword>
<evidence type="ECO:0000256" key="3">
    <source>
        <dbReference type="ARBA" id="ARBA00004496"/>
    </source>
</evidence>
<evidence type="ECO:0000256" key="11">
    <source>
        <dbReference type="ARBA" id="ARBA00023128"/>
    </source>
</evidence>
<keyword evidence="14" id="KW-0539">Nucleus</keyword>
<dbReference type="Gene3D" id="3.10.450.240">
    <property type="match status" value="1"/>
</dbReference>
<dbReference type="GO" id="GO:0051087">
    <property type="term" value="F:protein-folding chaperone binding"/>
    <property type="evidence" value="ECO:0007669"/>
    <property type="project" value="TreeGrafter"/>
</dbReference>
<evidence type="ECO:0000256" key="15">
    <source>
        <dbReference type="ARBA" id="ARBA00023274"/>
    </source>
</evidence>
<dbReference type="SUPFAM" id="SSF50182">
    <property type="entry name" value="Sm-like ribonucleoproteins"/>
    <property type="match status" value="1"/>
</dbReference>
<comment type="caution">
    <text evidence="19">The sequence shown here is derived from an EMBL/GenBank/DDBJ whole genome shotgun (WGS) entry which is preliminary data.</text>
</comment>
<keyword evidence="13" id="KW-0508">mRNA splicing</keyword>
<protein>
    <recommendedName>
        <fullName evidence="16">snRNP core protein D1</fullName>
    </recommendedName>
</protein>
<keyword evidence="10" id="KW-0809">Transit peptide</keyword>
<evidence type="ECO:0000256" key="12">
    <source>
        <dbReference type="ARBA" id="ARBA00023136"/>
    </source>
</evidence>
<dbReference type="SUPFAM" id="SSF54427">
    <property type="entry name" value="NTF2-like"/>
    <property type="match status" value="1"/>
</dbReference>
<evidence type="ECO:0000259" key="18">
    <source>
        <dbReference type="PROSITE" id="PS52002"/>
    </source>
</evidence>
<dbReference type="GO" id="GO:0005681">
    <property type="term" value="C:spliceosomal complex"/>
    <property type="evidence" value="ECO:0007669"/>
    <property type="project" value="UniProtKB-KW"/>
</dbReference>
<dbReference type="PANTHER" id="PTHR10721:SF1">
    <property type="entry name" value="MITOCHONDRIAL IMPORT INNER MEMBRANE TRANSLOCASE SUBUNIT TIM44"/>
    <property type="match status" value="1"/>
</dbReference>
<dbReference type="AlphaFoldDB" id="A0AAV4LTP4"/>
<keyword evidence="15" id="KW-0687">Ribonucleoprotein</keyword>
<evidence type="ECO:0000256" key="2">
    <source>
        <dbReference type="ARBA" id="ARBA00004273"/>
    </source>
</evidence>
<evidence type="ECO:0000313" key="20">
    <source>
        <dbReference type="Proteomes" id="UP001497744"/>
    </source>
</evidence>
<feature type="compositionally biased region" description="Polar residues" evidence="17">
    <location>
        <begin position="232"/>
        <end position="242"/>
    </location>
</feature>
<keyword evidence="7" id="KW-0507">mRNA processing</keyword>
<dbReference type="Gene3D" id="2.30.30.100">
    <property type="match status" value="1"/>
</dbReference>
<dbReference type="SMART" id="SM00978">
    <property type="entry name" value="Tim44"/>
    <property type="match status" value="1"/>
</dbReference>
<dbReference type="InterPro" id="IPR034102">
    <property type="entry name" value="Sm_D1"/>
</dbReference>
<keyword evidence="12" id="KW-0472">Membrane</keyword>
<dbReference type="SMART" id="SM00651">
    <property type="entry name" value="Sm"/>
    <property type="match status" value="1"/>
</dbReference>
<gene>
    <name evidence="19" type="ORF">BcabD6B2_25580</name>
</gene>
<dbReference type="GO" id="GO:0030150">
    <property type="term" value="P:protein import into mitochondrial matrix"/>
    <property type="evidence" value="ECO:0007669"/>
    <property type="project" value="TreeGrafter"/>
</dbReference>
<evidence type="ECO:0000256" key="8">
    <source>
        <dbReference type="ARBA" id="ARBA00022728"/>
    </source>
</evidence>
<dbReference type="GeneID" id="94194604"/>
<dbReference type="CDD" id="cd01724">
    <property type="entry name" value="Sm_D1"/>
    <property type="match status" value="1"/>
</dbReference>
<evidence type="ECO:0000256" key="13">
    <source>
        <dbReference type="ARBA" id="ARBA00023187"/>
    </source>
</evidence>
<keyword evidence="11" id="KW-0496">Mitochondrion</keyword>
<dbReference type="Proteomes" id="UP001497744">
    <property type="component" value="Unassembled WGS sequence"/>
</dbReference>
<evidence type="ECO:0000256" key="9">
    <source>
        <dbReference type="ARBA" id="ARBA00022792"/>
    </source>
</evidence>
<evidence type="ECO:0000256" key="1">
    <source>
        <dbReference type="ARBA" id="ARBA00004123"/>
    </source>
</evidence>
<dbReference type="GO" id="GO:0003723">
    <property type="term" value="F:RNA binding"/>
    <property type="evidence" value="ECO:0007669"/>
    <property type="project" value="InterPro"/>
</dbReference>
<evidence type="ECO:0000256" key="14">
    <source>
        <dbReference type="ARBA" id="ARBA00023242"/>
    </source>
</evidence>
<dbReference type="PROSITE" id="PS52002">
    <property type="entry name" value="SM"/>
    <property type="match status" value="1"/>
</dbReference>
<evidence type="ECO:0000313" key="19">
    <source>
        <dbReference type="EMBL" id="GIX63123.1"/>
    </source>
</evidence>
<keyword evidence="6" id="KW-0963">Cytoplasm</keyword>
<organism evidence="19 20">
    <name type="scientific">Babesia caballi</name>
    <dbReference type="NCBI Taxonomy" id="5871"/>
    <lineage>
        <taxon>Eukaryota</taxon>
        <taxon>Sar</taxon>
        <taxon>Alveolata</taxon>
        <taxon>Apicomplexa</taxon>
        <taxon>Aconoidasida</taxon>
        <taxon>Piroplasmida</taxon>
        <taxon>Babesiidae</taxon>
        <taxon>Babesia</taxon>
    </lineage>
</organism>
<evidence type="ECO:0000256" key="7">
    <source>
        <dbReference type="ARBA" id="ARBA00022664"/>
    </source>
</evidence>
<sequence length="475" mass="53407">MKLVRFLMKLANESVTVELKNGTVLTGTVIGVDISMNTHLKNVKIVNKNSGNGSEPNFILLDHMTVRGNNIRYFILSDSLPLDTLLIDDTPKQKPSRVRPLHGRGFSSDSFVQSVINQVKRDLEKDEKLKEAMKSLEEANIPQKVNRLGEIFSRSKEFCGHYVNKVSETSSKSRAVKLAFTSAKSVASGINKVAEMLHDERKEANDLRAKWKQRVINQRPQTTEHGNLEVTEPTNEHTNANDQGGHGQEYALVLAKESAWERFGSRLRDMPFLTNFFENPLFGQIFGKSTLATAIKEMKQVDSSFNLPELMELVEHVVAPHIVQCYLDGDANSLKVHCGESAFEVLNASIRERHVQKLSLDPQILILKDVELKGGLTMPDSDPWFIFNFTTQQINCLRDSHGVVVAGEIDDIREVVYSMAVSRHPDLSRDGLEYPYMVCLCDFEYTSLAGARDGDNWKQALLVAFTSLAGFRFCE</sequence>
<accession>A0AAV4LTP4</accession>
<reference evidence="19 20" key="1">
    <citation type="submission" date="2021-06" db="EMBL/GenBank/DDBJ databases">
        <title>Genome sequence of Babesia caballi.</title>
        <authorList>
            <person name="Yamagishi J."/>
            <person name="Kidaka T."/>
            <person name="Ochi A."/>
        </authorList>
    </citation>
    <scope>NUCLEOTIDE SEQUENCE [LARGE SCALE GENOMIC DNA]</scope>
    <source>
        <strain evidence="19">USDA-D6B2</strain>
    </source>
</reference>
<dbReference type="InterPro" id="IPR032710">
    <property type="entry name" value="NTF2-like_dom_sf"/>
</dbReference>
<dbReference type="GO" id="GO:0005743">
    <property type="term" value="C:mitochondrial inner membrane"/>
    <property type="evidence" value="ECO:0007669"/>
    <property type="project" value="UniProtKB-SubCell"/>
</dbReference>
<dbReference type="InterPro" id="IPR010920">
    <property type="entry name" value="LSM_dom_sf"/>
</dbReference>
<evidence type="ECO:0000256" key="6">
    <source>
        <dbReference type="ARBA" id="ARBA00022490"/>
    </source>
</evidence>
<dbReference type="Pfam" id="PF04280">
    <property type="entry name" value="Tim44"/>
    <property type="match status" value="1"/>
</dbReference>
<feature type="region of interest" description="Disordered" evidence="17">
    <location>
        <begin position="218"/>
        <end position="245"/>
    </location>
</feature>
<dbReference type="EMBL" id="BPLF01000002">
    <property type="protein sequence ID" value="GIX63123.1"/>
    <property type="molecule type" value="Genomic_DNA"/>
</dbReference>
<dbReference type="FunFam" id="2.30.30.100:FF:000016">
    <property type="entry name" value="Small nuclear ribonucleoprotein Sm D1"/>
    <property type="match status" value="1"/>
</dbReference>
<evidence type="ECO:0000256" key="4">
    <source>
        <dbReference type="ARBA" id="ARBA00008146"/>
    </source>
</evidence>
<proteinExistence type="inferred from homology"/>
<dbReference type="RefSeq" id="XP_067715192.1">
    <property type="nucleotide sequence ID" value="XM_067859091.1"/>
</dbReference>
<dbReference type="PANTHER" id="PTHR10721">
    <property type="entry name" value="MITOCHONDRIAL IMPORT INNER MEMBRANE TRANSLOCASE SUBUNIT TIM44"/>
    <property type="match status" value="1"/>
</dbReference>
<dbReference type="GO" id="GO:0000387">
    <property type="term" value="P:spliceosomal snRNP assembly"/>
    <property type="evidence" value="ECO:0007669"/>
    <property type="project" value="InterPro"/>
</dbReference>
<keyword evidence="20" id="KW-1185">Reference proteome</keyword>
<evidence type="ECO:0000256" key="16">
    <source>
        <dbReference type="ARBA" id="ARBA00033121"/>
    </source>
</evidence>
<evidence type="ECO:0000256" key="17">
    <source>
        <dbReference type="SAM" id="MobiDB-lite"/>
    </source>
</evidence>
<comment type="subcellular location">
    <subcellularLocation>
        <location evidence="3">Cytoplasm</location>
    </subcellularLocation>
    <subcellularLocation>
        <location evidence="2">Mitochondrion inner membrane</location>
    </subcellularLocation>
    <subcellularLocation>
        <location evidence="1">Nucleus</location>
    </subcellularLocation>
</comment>
<comment type="similarity">
    <text evidence="5">Belongs to the Tim44 family.</text>
</comment>
<evidence type="ECO:0000256" key="5">
    <source>
        <dbReference type="ARBA" id="ARBA00009597"/>
    </source>
</evidence>